<dbReference type="Gene3D" id="2.60.40.10">
    <property type="entry name" value="Immunoglobulins"/>
    <property type="match status" value="2"/>
</dbReference>
<gene>
    <name evidence="3" type="ORF">ACFR9U_20075</name>
</gene>
<keyword evidence="4" id="KW-1185">Reference proteome</keyword>
<dbReference type="InterPro" id="IPR013783">
    <property type="entry name" value="Ig-like_fold"/>
</dbReference>
<name>A0ABD6CGX5_9EURY</name>
<feature type="region of interest" description="Disordered" evidence="1">
    <location>
        <begin position="218"/>
        <end position="273"/>
    </location>
</feature>
<dbReference type="InterPro" id="IPR022409">
    <property type="entry name" value="PKD/Chitinase_dom"/>
</dbReference>
<dbReference type="SMART" id="SM00089">
    <property type="entry name" value="PKD"/>
    <property type="match status" value="1"/>
</dbReference>
<dbReference type="AlphaFoldDB" id="A0ABD6CGX5"/>
<dbReference type="InterPro" id="IPR000601">
    <property type="entry name" value="PKD_dom"/>
</dbReference>
<dbReference type="PROSITE" id="PS50093">
    <property type="entry name" value="PKD"/>
    <property type="match status" value="1"/>
</dbReference>
<dbReference type="CDD" id="cd00146">
    <property type="entry name" value="PKD"/>
    <property type="match status" value="1"/>
</dbReference>
<dbReference type="Proteomes" id="UP001597119">
    <property type="component" value="Unassembled WGS sequence"/>
</dbReference>
<comment type="caution">
    <text evidence="3">The sequence shown here is derived from an EMBL/GenBank/DDBJ whole genome shotgun (WGS) entry which is preliminary data.</text>
</comment>
<dbReference type="SUPFAM" id="SSF49299">
    <property type="entry name" value="PKD domain"/>
    <property type="match status" value="1"/>
</dbReference>
<evidence type="ECO:0000259" key="2">
    <source>
        <dbReference type="PROSITE" id="PS50093"/>
    </source>
</evidence>
<feature type="compositionally biased region" description="Low complexity" evidence="1">
    <location>
        <begin position="230"/>
        <end position="272"/>
    </location>
</feature>
<accession>A0ABD6CGX5</accession>
<sequence>MSALTDEQPISDAMNQTGDAYEGSYTKEVSTADIPNDYILSRTDIGPSGSVTAEYTFERVDFEWGEVTPEQTEVKVHVRVRNTGDTVLPGVPDGVAADILLNDIQVFSARNQEAVAIKNVDRDVHLQPGETTAYTIVATAENQHIEEWLTTFARQDEHSDVRSELAFVFEIGDTTLRAPDDGVVAYECAFQTGIFVDNQSTATTCGTNGTVELGPVRYETGQASDPSDQSSETTPATSTPTPTPTQTPESTPTTPITTAASTPTAAVDASPTDGKAPLAVSFDASGSTDPDGDIVAYEWRFDDGRPPASGAQVEHTFGTPGTYDVDVTVIDSEGNRDTATVTITVDRSF</sequence>
<reference evidence="3 4" key="1">
    <citation type="journal article" date="2019" name="Int. J. Syst. Evol. Microbiol.">
        <title>The Global Catalogue of Microorganisms (GCM) 10K type strain sequencing project: providing services to taxonomists for standard genome sequencing and annotation.</title>
        <authorList>
            <consortium name="The Broad Institute Genomics Platform"/>
            <consortium name="The Broad Institute Genome Sequencing Center for Infectious Disease"/>
            <person name="Wu L."/>
            <person name="Ma J."/>
        </authorList>
    </citation>
    <scope>NUCLEOTIDE SEQUENCE [LARGE SCALE GENOMIC DNA]</scope>
    <source>
        <strain evidence="3 4">CGMCC 1.12125</strain>
    </source>
</reference>
<evidence type="ECO:0000313" key="3">
    <source>
        <dbReference type="EMBL" id="MFD1589281.1"/>
    </source>
</evidence>
<dbReference type="InterPro" id="IPR035986">
    <property type="entry name" value="PKD_dom_sf"/>
</dbReference>
<dbReference type="EMBL" id="JBHUDJ010000015">
    <property type="protein sequence ID" value="MFD1589281.1"/>
    <property type="molecule type" value="Genomic_DNA"/>
</dbReference>
<evidence type="ECO:0000256" key="1">
    <source>
        <dbReference type="SAM" id="MobiDB-lite"/>
    </source>
</evidence>
<dbReference type="RefSeq" id="WP_247381342.1">
    <property type="nucleotide sequence ID" value="NZ_JALLGV010000009.1"/>
</dbReference>
<proteinExistence type="predicted"/>
<organism evidence="3 4">
    <name type="scientific">Halorientalis brevis</name>
    <dbReference type="NCBI Taxonomy" id="1126241"/>
    <lineage>
        <taxon>Archaea</taxon>
        <taxon>Methanobacteriati</taxon>
        <taxon>Methanobacteriota</taxon>
        <taxon>Stenosarchaea group</taxon>
        <taxon>Halobacteria</taxon>
        <taxon>Halobacteriales</taxon>
        <taxon>Haloarculaceae</taxon>
        <taxon>Halorientalis</taxon>
    </lineage>
</organism>
<feature type="region of interest" description="Disordered" evidence="1">
    <location>
        <begin position="1"/>
        <end position="22"/>
    </location>
</feature>
<feature type="domain" description="PKD" evidence="2">
    <location>
        <begin position="263"/>
        <end position="349"/>
    </location>
</feature>
<protein>
    <submittedName>
        <fullName evidence="3">PKD domain-containing protein</fullName>
    </submittedName>
</protein>
<dbReference type="Pfam" id="PF18911">
    <property type="entry name" value="PKD_4"/>
    <property type="match status" value="1"/>
</dbReference>
<evidence type="ECO:0000313" key="4">
    <source>
        <dbReference type="Proteomes" id="UP001597119"/>
    </source>
</evidence>